<dbReference type="Pfam" id="PF20882">
    <property type="entry name" value="Sos7"/>
    <property type="match status" value="1"/>
</dbReference>
<keyword evidence="1" id="KW-0175">Coiled coil</keyword>
<dbReference type="GO" id="GO:0051315">
    <property type="term" value="P:attachment of mitotic spindle microtubules to kinetochore"/>
    <property type="evidence" value="ECO:0007669"/>
    <property type="project" value="TreeGrafter"/>
</dbReference>
<evidence type="ECO:0000313" key="4">
    <source>
        <dbReference type="EMBL" id="KAF2104885.1"/>
    </source>
</evidence>
<dbReference type="InterPro" id="IPR037475">
    <property type="entry name" value="Sos7"/>
</dbReference>
<dbReference type="GO" id="GO:0034501">
    <property type="term" value="P:protein localization to kinetochore"/>
    <property type="evidence" value="ECO:0007669"/>
    <property type="project" value="InterPro"/>
</dbReference>
<dbReference type="EMBL" id="ML978121">
    <property type="protein sequence ID" value="KAF2104885.1"/>
    <property type="molecule type" value="Genomic_DNA"/>
</dbReference>
<keyword evidence="5" id="KW-1185">Reference proteome</keyword>
<evidence type="ECO:0000259" key="3">
    <source>
        <dbReference type="Pfam" id="PF20882"/>
    </source>
</evidence>
<dbReference type="InterPro" id="IPR048781">
    <property type="entry name" value="Sos7_CC"/>
</dbReference>
<sequence length="287" mass="32394">MSVNDHSPSELLSRLDATENLSILRIRDSIFEDSTSSPNKRNSDISTTEDGYENATPASLEADLAHYRDLFSKLRFSYIEQVTKEKFLRAITFSTPLFIDPADNALLEQQLAEQKAALQQQKADVATQIKQLEDKAKQLVARYDALHAQREELETLPTQVAQLEEEVKLLRESEASESRDVHDAAKEPHLSLPLEETRELLVRKEAEIDALDMELETLRRQVPQAGSELEKLGKELRPLEAQKMGAVTAAREARKRREGGGMDELEGKGRWWGACGRGLESWLQLEG</sequence>
<reference evidence="4" key="1">
    <citation type="journal article" date="2020" name="Stud. Mycol.">
        <title>101 Dothideomycetes genomes: a test case for predicting lifestyles and emergence of pathogens.</title>
        <authorList>
            <person name="Haridas S."/>
            <person name="Albert R."/>
            <person name="Binder M."/>
            <person name="Bloem J."/>
            <person name="Labutti K."/>
            <person name="Salamov A."/>
            <person name="Andreopoulos B."/>
            <person name="Baker S."/>
            <person name="Barry K."/>
            <person name="Bills G."/>
            <person name="Bluhm B."/>
            <person name="Cannon C."/>
            <person name="Castanera R."/>
            <person name="Culley D."/>
            <person name="Daum C."/>
            <person name="Ezra D."/>
            <person name="Gonzalez J."/>
            <person name="Henrissat B."/>
            <person name="Kuo A."/>
            <person name="Liang C."/>
            <person name="Lipzen A."/>
            <person name="Lutzoni F."/>
            <person name="Magnuson J."/>
            <person name="Mondo S."/>
            <person name="Nolan M."/>
            <person name="Ohm R."/>
            <person name="Pangilinan J."/>
            <person name="Park H.-J."/>
            <person name="Ramirez L."/>
            <person name="Alfaro M."/>
            <person name="Sun H."/>
            <person name="Tritt A."/>
            <person name="Yoshinaga Y."/>
            <person name="Zwiers L.-H."/>
            <person name="Turgeon B."/>
            <person name="Goodwin S."/>
            <person name="Spatafora J."/>
            <person name="Crous P."/>
            <person name="Grigoriev I."/>
        </authorList>
    </citation>
    <scope>NUCLEOTIDE SEQUENCE</scope>
    <source>
        <strain evidence="4">CBS 133067</strain>
    </source>
</reference>
<evidence type="ECO:0000256" key="1">
    <source>
        <dbReference type="SAM" id="Coils"/>
    </source>
</evidence>
<accession>A0A9P4INR8</accession>
<dbReference type="GO" id="GO:0000776">
    <property type="term" value="C:kinetochore"/>
    <property type="evidence" value="ECO:0007669"/>
    <property type="project" value="InterPro"/>
</dbReference>
<feature type="compositionally biased region" description="Polar residues" evidence="2">
    <location>
        <begin position="33"/>
        <end position="49"/>
    </location>
</feature>
<organism evidence="4 5">
    <name type="scientific">Rhizodiscina lignyota</name>
    <dbReference type="NCBI Taxonomy" id="1504668"/>
    <lineage>
        <taxon>Eukaryota</taxon>
        <taxon>Fungi</taxon>
        <taxon>Dikarya</taxon>
        <taxon>Ascomycota</taxon>
        <taxon>Pezizomycotina</taxon>
        <taxon>Dothideomycetes</taxon>
        <taxon>Pleosporomycetidae</taxon>
        <taxon>Aulographales</taxon>
        <taxon>Rhizodiscinaceae</taxon>
        <taxon>Rhizodiscina</taxon>
    </lineage>
</organism>
<feature type="region of interest" description="Disordered" evidence="2">
    <location>
        <begin position="244"/>
        <end position="263"/>
    </location>
</feature>
<gene>
    <name evidence="4" type="ORF">NA57DRAFT_71087</name>
</gene>
<feature type="coiled-coil region" evidence="1">
    <location>
        <begin position="104"/>
        <end position="235"/>
    </location>
</feature>
<evidence type="ECO:0000313" key="5">
    <source>
        <dbReference type="Proteomes" id="UP000799772"/>
    </source>
</evidence>
<dbReference type="PANTHER" id="PTHR37329:SF1">
    <property type="entry name" value="KINETOCHORE PROTEIN SOS7"/>
    <property type="match status" value="1"/>
</dbReference>
<dbReference type="PANTHER" id="PTHR37329">
    <property type="entry name" value="KINETOCHORE PROTEIN SOS7"/>
    <property type="match status" value="1"/>
</dbReference>
<dbReference type="Proteomes" id="UP000799772">
    <property type="component" value="Unassembled WGS sequence"/>
</dbReference>
<dbReference type="AlphaFoldDB" id="A0A9P4INR8"/>
<evidence type="ECO:0000256" key="2">
    <source>
        <dbReference type="SAM" id="MobiDB-lite"/>
    </source>
</evidence>
<protein>
    <recommendedName>
        <fullName evidence="3">Kinetochore protein Sos7 coiled-coil domain-containing protein</fullName>
    </recommendedName>
</protein>
<proteinExistence type="predicted"/>
<name>A0A9P4INR8_9PEZI</name>
<feature type="region of interest" description="Disordered" evidence="2">
    <location>
        <begin position="33"/>
        <end position="54"/>
    </location>
</feature>
<feature type="domain" description="Kinetochore protein Sos7 coiled-coil" evidence="3">
    <location>
        <begin position="69"/>
        <end position="143"/>
    </location>
</feature>
<dbReference type="OrthoDB" id="18959at2759"/>
<comment type="caution">
    <text evidence="4">The sequence shown here is derived from an EMBL/GenBank/DDBJ whole genome shotgun (WGS) entry which is preliminary data.</text>
</comment>